<dbReference type="EMBL" id="KN831997">
    <property type="protein sequence ID" value="KIO00249.1"/>
    <property type="molecule type" value="Genomic_DNA"/>
</dbReference>
<dbReference type="OrthoDB" id="5973539at2759"/>
<dbReference type="Pfam" id="PF12588">
    <property type="entry name" value="PSDC"/>
    <property type="match status" value="1"/>
</dbReference>
<dbReference type="AlphaFoldDB" id="A0A0C3NYN2"/>
<accession>A0A0C3NYN2</accession>
<evidence type="ECO:0000313" key="2">
    <source>
        <dbReference type="EMBL" id="KIO00249.1"/>
    </source>
</evidence>
<feature type="domain" description="L-tryptophan decarboxylase PsiD-like" evidence="1">
    <location>
        <begin position="43"/>
        <end position="147"/>
    </location>
</feature>
<gene>
    <name evidence="2" type="ORF">M404DRAFT_10230</name>
</gene>
<evidence type="ECO:0000259" key="1">
    <source>
        <dbReference type="Pfam" id="PF12588"/>
    </source>
</evidence>
<name>A0A0C3NYN2_PISTI</name>
<evidence type="ECO:0000313" key="3">
    <source>
        <dbReference type="Proteomes" id="UP000054217"/>
    </source>
</evidence>
<keyword evidence="3" id="KW-1185">Reference proteome</keyword>
<organism evidence="2 3">
    <name type="scientific">Pisolithus tinctorius Marx 270</name>
    <dbReference type="NCBI Taxonomy" id="870435"/>
    <lineage>
        <taxon>Eukaryota</taxon>
        <taxon>Fungi</taxon>
        <taxon>Dikarya</taxon>
        <taxon>Basidiomycota</taxon>
        <taxon>Agaricomycotina</taxon>
        <taxon>Agaricomycetes</taxon>
        <taxon>Agaricomycetidae</taxon>
        <taxon>Boletales</taxon>
        <taxon>Sclerodermatineae</taxon>
        <taxon>Pisolithaceae</taxon>
        <taxon>Pisolithus</taxon>
    </lineage>
</organism>
<sequence length="159" mass="17889">MPEMPVILRSRYHGWLLRNPEIYKAFLGTKISDTLNTDLKWVDPANVVTDFDTLLHMLDVIVHEPPEFYQAKRADGTIIGEPVAGPAYLVFNMLSNTSAAYDLFRMKEFNEALNHLLNCWGKYLHSPGSNSTLNTGGDGWFNPKVMEILTSGLGPLSFE</sequence>
<reference evidence="3" key="2">
    <citation type="submission" date="2015-01" db="EMBL/GenBank/DDBJ databases">
        <title>Evolutionary Origins and Diversification of the Mycorrhizal Mutualists.</title>
        <authorList>
            <consortium name="DOE Joint Genome Institute"/>
            <consortium name="Mycorrhizal Genomics Consortium"/>
            <person name="Kohler A."/>
            <person name="Kuo A."/>
            <person name="Nagy L.G."/>
            <person name="Floudas D."/>
            <person name="Copeland A."/>
            <person name="Barry K.W."/>
            <person name="Cichocki N."/>
            <person name="Veneault-Fourrey C."/>
            <person name="LaButti K."/>
            <person name="Lindquist E.A."/>
            <person name="Lipzen A."/>
            <person name="Lundell T."/>
            <person name="Morin E."/>
            <person name="Murat C."/>
            <person name="Riley R."/>
            <person name="Ohm R."/>
            <person name="Sun H."/>
            <person name="Tunlid A."/>
            <person name="Henrissat B."/>
            <person name="Grigoriev I.V."/>
            <person name="Hibbett D.S."/>
            <person name="Martin F."/>
        </authorList>
    </citation>
    <scope>NUCLEOTIDE SEQUENCE [LARGE SCALE GENOMIC DNA]</scope>
    <source>
        <strain evidence="3">Marx 270</strain>
    </source>
</reference>
<proteinExistence type="predicted"/>
<dbReference type="InParanoid" id="A0A0C3NYN2"/>
<protein>
    <recommendedName>
        <fullName evidence="1">L-tryptophan decarboxylase PsiD-like domain-containing protein</fullName>
    </recommendedName>
</protein>
<dbReference type="InterPro" id="IPR022237">
    <property type="entry name" value="PsiD-like"/>
</dbReference>
<reference evidence="2 3" key="1">
    <citation type="submission" date="2014-04" db="EMBL/GenBank/DDBJ databases">
        <authorList>
            <consortium name="DOE Joint Genome Institute"/>
            <person name="Kuo A."/>
            <person name="Kohler A."/>
            <person name="Costa M.D."/>
            <person name="Nagy L.G."/>
            <person name="Floudas D."/>
            <person name="Copeland A."/>
            <person name="Barry K.W."/>
            <person name="Cichocki N."/>
            <person name="Veneault-Fourrey C."/>
            <person name="LaButti K."/>
            <person name="Lindquist E.A."/>
            <person name="Lipzen A."/>
            <person name="Lundell T."/>
            <person name="Morin E."/>
            <person name="Murat C."/>
            <person name="Sun H."/>
            <person name="Tunlid A."/>
            <person name="Henrissat B."/>
            <person name="Grigoriev I.V."/>
            <person name="Hibbett D.S."/>
            <person name="Martin F."/>
            <person name="Nordberg H.P."/>
            <person name="Cantor M.N."/>
            <person name="Hua S.X."/>
        </authorList>
    </citation>
    <scope>NUCLEOTIDE SEQUENCE [LARGE SCALE GENOMIC DNA]</scope>
    <source>
        <strain evidence="2 3">Marx 270</strain>
    </source>
</reference>
<dbReference type="Proteomes" id="UP000054217">
    <property type="component" value="Unassembled WGS sequence"/>
</dbReference>
<dbReference type="HOGENOM" id="CLU_1661519_0_0_1"/>